<comment type="caution">
    <text evidence="1">The sequence shown here is derived from an EMBL/GenBank/DDBJ whole genome shotgun (WGS) entry which is preliminary data.</text>
</comment>
<dbReference type="Proteomes" id="UP000663836">
    <property type="component" value="Unassembled WGS sequence"/>
</dbReference>
<protein>
    <submittedName>
        <fullName evidence="1">Uncharacterized protein</fullName>
    </submittedName>
</protein>
<sequence length="14" mass="1462">MLTPITGMLDESPG</sequence>
<proteinExistence type="predicted"/>
<evidence type="ECO:0000313" key="1">
    <source>
        <dbReference type="EMBL" id="CAF4367651.1"/>
    </source>
</evidence>
<organism evidence="1 2">
    <name type="scientific">Rotaria sordida</name>
    <dbReference type="NCBI Taxonomy" id="392033"/>
    <lineage>
        <taxon>Eukaryota</taxon>
        <taxon>Metazoa</taxon>
        <taxon>Spiralia</taxon>
        <taxon>Gnathifera</taxon>
        <taxon>Rotifera</taxon>
        <taxon>Eurotatoria</taxon>
        <taxon>Bdelloidea</taxon>
        <taxon>Philodinida</taxon>
        <taxon>Philodinidae</taxon>
        <taxon>Rotaria</taxon>
    </lineage>
</organism>
<reference evidence="1" key="1">
    <citation type="submission" date="2021-02" db="EMBL/GenBank/DDBJ databases">
        <authorList>
            <person name="Nowell W R."/>
        </authorList>
    </citation>
    <scope>NUCLEOTIDE SEQUENCE</scope>
</reference>
<evidence type="ECO:0000313" key="2">
    <source>
        <dbReference type="Proteomes" id="UP000663836"/>
    </source>
</evidence>
<name>A0A820M620_9BILA</name>
<dbReference type="EMBL" id="CAJOBD010056145">
    <property type="protein sequence ID" value="CAF4367651.1"/>
    <property type="molecule type" value="Genomic_DNA"/>
</dbReference>
<gene>
    <name evidence="1" type="ORF">JBS370_LOCUS42431</name>
</gene>
<feature type="non-terminal residue" evidence="1">
    <location>
        <position position="14"/>
    </location>
</feature>
<accession>A0A820M620</accession>